<evidence type="ECO:0000256" key="1">
    <source>
        <dbReference type="SAM" id="Phobius"/>
    </source>
</evidence>
<evidence type="ECO:0000313" key="3">
    <source>
        <dbReference type="Proteomes" id="UP001219525"/>
    </source>
</evidence>
<name>A0AAD6Y4H7_9AGAR</name>
<reference evidence="2" key="1">
    <citation type="submission" date="2023-03" db="EMBL/GenBank/DDBJ databases">
        <title>Massive genome expansion in bonnet fungi (Mycena s.s.) driven by repeated elements and novel gene families across ecological guilds.</title>
        <authorList>
            <consortium name="Lawrence Berkeley National Laboratory"/>
            <person name="Harder C.B."/>
            <person name="Miyauchi S."/>
            <person name="Viragh M."/>
            <person name="Kuo A."/>
            <person name="Thoen E."/>
            <person name="Andreopoulos B."/>
            <person name="Lu D."/>
            <person name="Skrede I."/>
            <person name="Drula E."/>
            <person name="Henrissat B."/>
            <person name="Morin E."/>
            <person name="Kohler A."/>
            <person name="Barry K."/>
            <person name="LaButti K."/>
            <person name="Morin E."/>
            <person name="Salamov A."/>
            <person name="Lipzen A."/>
            <person name="Mereny Z."/>
            <person name="Hegedus B."/>
            <person name="Baldrian P."/>
            <person name="Stursova M."/>
            <person name="Weitz H."/>
            <person name="Taylor A."/>
            <person name="Grigoriev I.V."/>
            <person name="Nagy L.G."/>
            <person name="Martin F."/>
            <person name="Kauserud H."/>
        </authorList>
    </citation>
    <scope>NUCLEOTIDE SEQUENCE</scope>
    <source>
        <strain evidence="2">9144</strain>
    </source>
</reference>
<comment type="caution">
    <text evidence="2">The sequence shown here is derived from an EMBL/GenBank/DDBJ whole genome shotgun (WGS) entry which is preliminary data.</text>
</comment>
<feature type="transmembrane region" description="Helical" evidence="1">
    <location>
        <begin position="87"/>
        <end position="105"/>
    </location>
</feature>
<dbReference type="PANTHER" id="PTHR40465:SF1">
    <property type="entry name" value="DUF6534 DOMAIN-CONTAINING PROTEIN"/>
    <property type="match status" value="1"/>
</dbReference>
<keyword evidence="1" id="KW-1133">Transmembrane helix</keyword>
<dbReference type="EMBL" id="JARJCW010000071">
    <property type="protein sequence ID" value="KAJ7198855.1"/>
    <property type="molecule type" value="Genomic_DNA"/>
</dbReference>
<feature type="transmembrane region" description="Helical" evidence="1">
    <location>
        <begin position="48"/>
        <end position="67"/>
    </location>
</feature>
<feature type="transmembrane region" description="Helical" evidence="1">
    <location>
        <begin position="12"/>
        <end position="36"/>
    </location>
</feature>
<dbReference type="Proteomes" id="UP001219525">
    <property type="component" value="Unassembled WGS sequence"/>
</dbReference>
<sequence>MASPLDSTYGVWIISLFLEAILYGIGLLQTWLYFMARPSDSAFIKNSVLVVFFVETVQIVFFFSSSYSRFVNLFGVPQLELIWEDSLQLAAAYLGAFVVQIFFATRVYKLTKGQGKFSLATIGMYAIFVLAVTSLVAGIAQTVWSYKLRSYLKLGETKAVTTVQSATSLACDLLITLFLCLFLTSQKGDIMKQASFFTSVDER</sequence>
<keyword evidence="3" id="KW-1185">Reference proteome</keyword>
<accession>A0AAD6Y4H7</accession>
<evidence type="ECO:0000313" key="2">
    <source>
        <dbReference type="EMBL" id="KAJ7198855.1"/>
    </source>
</evidence>
<protein>
    <submittedName>
        <fullName evidence="2">Uncharacterized protein</fullName>
    </submittedName>
</protein>
<proteinExistence type="predicted"/>
<feature type="transmembrane region" description="Helical" evidence="1">
    <location>
        <begin position="163"/>
        <end position="183"/>
    </location>
</feature>
<dbReference type="AlphaFoldDB" id="A0AAD6Y4H7"/>
<keyword evidence="1" id="KW-0472">Membrane</keyword>
<dbReference type="PANTHER" id="PTHR40465">
    <property type="entry name" value="CHROMOSOME 1, WHOLE GENOME SHOTGUN SEQUENCE"/>
    <property type="match status" value="1"/>
</dbReference>
<keyword evidence="1" id="KW-0812">Transmembrane</keyword>
<gene>
    <name evidence="2" type="ORF">GGX14DRAFT_573297</name>
</gene>
<feature type="transmembrane region" description="Helical" evidence="1">
    <location>
        <begin position="117"/>
        <end position="143"/>
    </location>
</feature>
<organism evidence="2 3">
    <name type="scientific">Mycena pura</name>
    <dbReference type="NCBI Taxonomy" id="153505"/>
    <lineage>
        <taxon>Eukaryota</taxon>
        <taxon>Fungi</taxon>
        <taxon>Dikarya</taxon>
        <taxon>Basidiomycota</taxon>
        <taxon>Agaricomycotina</taxon>
        <taxon>Agaricomycetes</taxon>
        <taxon>Agaricomycetidae</taxon>
        <taxon>Agaricales</taxon>
        <taxon>Marasmiineae</taxon>
        <taxon>Mycenaceae</taxon>
        <taxon>Mycena</taxon>
    </lineage>
</organism>